<feature type="transmembrane region" description="Helical" evidence="1">
    <location>
        <begin position="90"/>
        <end position="110"/>
    </location>
</feature>
<evidence type="ECO:0000313" key="3">
    <source>
        <dbReference type="Proteomes" id="UP000181917"/>
    </source>
</evidence>
<organism evidence="2 3">
    <name type="scientific">Crystallibacter crystallopoietes</name>
    <dbReference type="NCBI Taxonomy" id="37928"/>
    <lineage>
        <taxon>Bacteria</taxon>
        <taxon>Bacillati</taxon>
        <taxon>Actinomycetota</taxon>
        <taxon>Actinomycetes</taxon>
        <taxon>Micrococcales</taxon>
        <taxon>Micrococcaceae</taxon>
        <taxon>Crystallibacter</taxon>
    </lineage>
</organism>
<name>A0A1H1FU92_9MICC</name>
<accession>A0A1H1FU92</accession>
<proteinExistence type="predicted"/>
<dbReference type="AlphaFoldDB" id="A0A1H1FU92"/>
<evidence type="ECO:0008006" key="4">
    <source>
        <dbReference type="Google" id="ProtNLM"/>
    </source>
</evidence>
<dbReference type="OrthoDB" id="4953439at2"/>
<evidence type="ECO:0000256" key="1">
    <source>
        <dbReference type="SAM" id="Phobius"/>
    </source>
</evidence>
<sequence>MPNGVLDPNKKSTRIISAVLAVLLGWLIVGYPAAMLALVAMFSFSGCVLECSEPDALAGTLFLGAAIILVAGPVLIGWSILRPGSSTWKIGVGGVALLVAVGLVGVLAGAL</sequence>
<dbReference type="EMBL" id="FNKH01000002">
    <property type="protein sequence ID" value="SDR04390.1"/>
    <property type="molecule type" value="Genomic_DNA"/>
</dbReference>
<gene>
    <name evidence="2" type="ORF">SAMN04489742_3651</name>
</gene>
<evidence type="ECO:0000313" key="2">
    <source>
        <dbReference type="EMBL" id="SDR04390.1"/>
    </source>
</evidence>
<protein>
    <recommendedName>
        <fullName evidence="4">Major facilitator superfamily (MFS) profile domain-containing protein</fullName>
    </recommendedName>
</protein>
<reference evidence="2 3" key="1">
    <citation type="submission" date="2016-10" db="EMBL/GenBank/DDBJ databases">
        <authorList>
            <person name="de Groot N.N."/>
        </authorList>
    </citation>
    <scope>NUCLEOTIDE SEQUENCE [LARGE SCALE GENOMIC DNA]</scope>
    <source>
        <strain evidence="2 3">DSM 20117</strain>
    </source>
</reference>
<dbReference type="STRING" id="37928.SAMN04489742_3651"/>
<keyword evidence="3" id="KW-1185">Reference proteome</keyword>
<dbReference type="RefSeq" id="WP_074701812.1">
    <property type="nucleotide sequence ID" value="NZ_CP018863.1"/>
</dbReference>
<dbReference type="KEGG" id="acry:AC20117_21120"/>
<dbReference type="Proteomes" id="UP000181917">
    <property type="component" value="Unassembled WGS sequence"/>
</dbReference>
<feature type="transmembrane region" description="Helical" evidence="1">
    <location>
        <begin position="20"/>
        <end position="44"/>
    </location>
</feature>
<keyword evidence="1" id="KW-0812">Transmembrane</keyword>
<keyword evidence="1" id="KW-1133">Transmembrane helix</keyword>
<keyword evidence="1" id="KW-0472">Membrane</keyword>
<feature type="transmembrane region" description="Helical" evidence="1">
    <location>
        <begin position="56"/>
        <end position="78"/>
    </location>
</feature>